<gene>
    <name evidence="1" type="ORF">GKC34_06570</name>
</gene>
<dbReference type="EMBL" id="WKKZ01000257">
    <property type="protein sequence ID" value="MSE05488.1"/>
    <property type="molecule type" value="Genomic_DNA"/>
</dbReference>
<dbReference type="RefSeq" id="WP_179219765.1">
    <property type="nucleotide sequence ID" value="NZ_JACBJS010000038.1"/>
</dbReference>
<proteinExistence type="predicted"/>
<reference evidence="1 2" key="1">
    <citation type="submission" date="2019-11" db="EMBL/GenBank/DDBJ databases">
        <title>Draft Genome Sequence of Plant Growth-Promoting Rhizosphere-Associated Bacteria.</title>
        <authorList>
            <person name="Vasilyev I.Y."/>
            <person name="Radchenko V."/>
            <person name="Ilnitskaya E.V."/>
        </authorList>
    </citation>
    <scope>NUCLEOTIDE SEQUENCE [LARGE SCALE GENOMIC DNA]</scope>
    <source>
        <strain evidence="1 2">VRA_1sq_f</strain>
    </source>
</reference>
<organism evidence="1 2">
    <name type="scientific">Ligilactobacillus salivarius</name>
    <dbReference type="NCBI Taxonomy" id="1624"/>
    <lineage>
        <taxon>Bacteria</taxon>
        <taxon>Bacillati</taxon>
        <taxon>Bacillota</taxon>
        <taxon>Bacilli</taxon>
        <taxon>Lactobacillales</taxon>
        <taxon>Lactobacillaceae</taxon>
        <taxon>Ligilactobacillus</taxon>
    </lineage>
</organism>
<evidence type="ECO:0000313" key="2">
    <source>
        <dbReference type="Proteomes" id="UP000437575"/>
    </source>
</evidence>
<name>A0A6A8LNT9_9LACO</name>
<sequence>MRRFIDTINKEILVVVEEMDFADNFACKLNSQGVYVVTNEYPSYSSGAFGDIYSAVMDIINSAGKMEYYDYFVQPSKEKLKEVWSRYNHNQKNKPYDEKLARNFYYEDCLSEVLTDDDHDFLQWLTNKNKVFTYITVTDGWDFVDLIEYHPHRKKNKLLADIDYLEKVFFNEWYTLVTEDFRVEKEKFSLNNESELTQYMLNKYHAVEIPEIDIKKVGE</sequence>
<dbReference type="AlphaFoldDB" id="A0A6A8LNT9"/>
<evidence type="ECO:0000313" key="1">
    <source>
        <dbReference type="EMBL" id="MSE05488.1"/>
    </source>
</evidence>
<accession>A0A6A8LNT9</accession>
<comment type="caution">
    <text evidence="1">The sequence shown here is derived from an EMBL/GenBank/DDBJ whole genome shotgun (WGS) entry which is preliminary data.</text>
</comment>
<dbReference type="Proteomes" id="UP000437575">
    <property type="component" value="Unassembled WGS sequence"/>
</dbReference>
<protein>
    <submittedName>
        <fullName evidence="1">Uncharacterized protein</fullName>
    </submittedName>
</protein>